<dbReference type="InterPro" id="IPR006860">
    <property type="entry name" value="FecR"/>
</dbReference>
<sequence>MMNRALIEQFLKNQCTAEEAAAVSDYLQNNPEELAALLPEQDWEAFEAGEYLHPVHTEQMLQTIRREVREMRAYRYRTRAAAAIVLLLGTGFMMWFYQHKALQPATAITQNGKIPVTDTIVTNTGNTQQHIVLPDGSVALLEGQSTLQWRPGFTPDQRALYLKGAATFTVTKQEGRPFTVYSEHVATTALGTSFRIKAYDRSKTVKIRLLTGKVMVRSTGAQADKKLVYLAAGQECAFNKKQHSLMVYNYERIADSILTRPIKGNIMENGEELLFTNVPLTEVMSRFEAVYHASINYSEKQLKNYSFTGQISKRDSLPHILETMAILNRLQVKEDSSGYHVFNPACNHPEQR</sequence>
<feature type="domain" description="FecR protein" evidence="2">
    <location>
        <begin position="119"/>
        <end position="214"/>
    </location>
</feature>
<dbReference type="Gene3D" id="2.60.120.1440">
    <property type="match status" value="1"/>
</dbReference>
<protein>
    <submittedName>
        <fullName evidence="4">FecR family protein</fullName>
    </submittedName>
</protein>
<dbReference type="PIRSF" id="PIRSF018266">
    <property type="entry name" value="FecR"/>
    <property type="match status" value="1"/>
</dbReference>
<evidence type="ECO:0000313" key="4">
    <source>
        <dbReference type="EMBL" id="SEK74703.1"/>
    </source>
</evidence>
<dbReference type="AlphaFoldDB" id="A0A1H7JJD2"/>
<dbReference type="Proteomes" id="UP000198984">
    <property type="component" value="Unassembled WGS sequence"/>
</dbReference>
<dbReference type="PANTHER" id="PTHR30273">
    <property type="entry name" value="PERIPLASMIC SIGNAL SENSOR AND SIGMA FACTOR ACTIVATOR FECR-RELATED"/>
    <property type="match status" value="1"/>
</dbReference>
<dbReference type="Gene3D" id="3.55.50.30">
    <property type="match status" value="1"/>
</dbReference>
<dbReference type="OrthoDB" id="934696at2"/>
<keyword evidence="5" id="KW-1185">Reference proteome</keyword>
<accession>A0A1H7JJD2</accession>
<name>A0A1H7JJD2_9BACT</name>
<evidence type="ECO:0000256" key="1">
    <source>
        <dbReference type="SAM" id="Phobius"/>
    </source>
</evidence>
<keyword evidence="1" id="KW-0472">Membrane</keyword>
<feature type="domain" description="Protein FecR C-terminal" evidence="3">
    <location>
        <begin position="273"/>
        <end position="333"/>
    </location>
</feature>
<feature type="transmembrane region" description="Helical" evidence="1">
    <location>
        <begin position="80"/>
        <end position="97"/>
    </location>
</feature>
<keyword evidence="1" id="KW-1133">Transmembrane helix</keyword>
<dbReference type="InterPro" id="IPR012373">
    <property type="entry name" value="Ferrdict_sens_TM"/>
</dbReference>
<reference evidence="4 5" key="1">
    <citation type="submission" date="2016-10" db="EMBL/GenBank/DDBJ databases">
        <authorList>
            <person name="de Groot N.N."/>
        </authorList>
    </citation>
    <scope>NUCLEOTIDE SEQUENCE [LARGE SCALE GENOMIC DNA]</scope>
    <source>
        <strain evidence="4 5">DSM 21039</strain>
    </source>
</reference>
<dbReference type="Pfam" id="PF04773">
    <property type="entry name" value="FecR"/>
    <property type="match status" value="1"/>
</dbReference>
<dbReference type="EMBL" id="FOBB01000001">
    <property type="protein sequence ID" value="SEK74703.1"/>
    <property type="molecule type" value="Genomic_DNA"/>
</dbReference>
<keyword evidence="1" id="KW-0812">Transmembrane</keyword>
<gene>
    <name evidence="4" type="ORF">SAMN04488505_101812</name>
</gene>
<evidence type="ECO:0000313" key="5">
    <source>
        <dbReference type="Proteomes" id="UP000198984"/>
    </source>
</evidence>
<evidence type="ECO:0000259" key="2">
    <source>
        <dbReference type="Pfam" id="PF04773"/>
    </source>
</evidence>
<dbReference type="Pfam" id="PF16344">
    <property type="entry name" value="FecR_C"/>
    <property type="match status" value="1"/>
</dbReference>
<dbReference type="InterPro" id="IPR032508">
    <property type="entry name" value="FecR_C"/>
</dbReference>
<proteinExistence type="predicted"/>
<dbReference type="PANTHER" id="PTHR30273:SF2">
    <property type="entry name" value="PROTEIN FECR"/>
    <property type="match status" value="1"/>
</dbReference>
<evidence type="ECO:0000259" key="3">
    <source>
        <dbReference type="Pfam" id="PF16344"/>
    </source>
</evidence>
<organism evidence="4 5">
    <name type="scientific">Chitinophaga rupis</name>
    <dbReference type="NCBI Taxonomy" id="573321"/>
    <lineage>
        <taxon>Bacteria</taxon>
        <taxon>Pseudomonadati</taxon>
        <taxon>Bacteroidota</taxon>
        <taxon>Chitinophagia</taxon>
        <taxon>Chitinophagales</taxon>
        <taxon>Chitinophagaceae</taxon>
        <taxon>Chitinophaga</taxon>
    </lineage>
</organism>
<dbReference type="STRING" id="573321.SAMN04488505_101812"/>
<dbReference type="RefSeq" id="WP_089906839.1">
    <property type="nucleotide sequence ID" value="NZ_FOBB01000001.1"/>
</dbReference>
<dbReference type="GO" id="GO:0016989">
    <property type="term" value="F:sigma factor antagonist activity"/>
    <property type="evidence" value="ECO:0007669"/>
    <property type="project" value="TreeGrafter"/>
</dbReference>